<sequence length="1366" mass="150685">MNSSNLYVRQLFICLLAVAGMVLPVEALAHAGPTKKGPTTPSRSDQQRIEFRNNCDNAIAQIDQEINNVRARLTTGGDVWWDGSNGRYIVPKPPPGVPEVSAIYAGAVWLGGRDPGGGLKVSAQQFGRGGGEFDYYPGPLTDEGTTSRDTCAEWDRFFTVSGESIRAVRAAFTENDGEPLRVEDIPEDILGWPSTGNPYFSRVNGFELPNTRQGLAGFWDEDLDGNYDPTLGDYPIIEIRGCTDAPQFPEEMNFWIYNDAGNIHRESNTTNLIRMEIQVQAFAYTTSDDINNMTFQRYKLINRAQEDILDTYFAMWVDPDLGCPTDDYVGSDTTRSLAYVYNEDELDGASGCVCAEGINTYCDEIPILGVDYFRGPRSPIQTDSGLVEIELGMSSFIYINNAGEGTPAPPTTDPNTAQEYYNYLQGRWLDGTPLCNSGNGYDQTPCEETRYIFPDAPNNPDGFSMSTADLPFGDRRTLQASGPFTLIPGAVNELIIGVVFVANQDYPNPSIRRLQQADDLAQSLFDNCFDICDGPDAPDVDVLELDREIVMLLSNRRASNNFREEYTEAGLGIPRGEDSLYRFEGYRIFQFSGPEVSLAEVDDPNRVREVARFDAVNGVTKLFNWSALNEDDNPFEDPFLTPELQVAGTDNGLRHSVSITQDAFASGGETGLVNHRRYYFTAIAYAYNNYKEYDPLDPINPGQPQQYKSSSLNIGDQLTGRPYYEVIPRPVLDRELMAEYGDGFAITRIAGRGSGGHFLDIDSTTRASIESAFAAGETFDGDIVYQAGAGPIDVFVNNPLRVRDGEYEIKFFDESMNGRSLDADAGWMLRCLDGCATETILSERPISEINEQLISEYGFSVNISDVDEPGENPFDGNGTVGGAISYAEPEGDRWLSFLPDGFDPNVGAATVDGTIYNYVNNGGDDRSERFEPLDPGQEFSDLFPGIYPFRLMDWNDRPGGDPFISPVFVNNTMNSVSELSLQDLNNVDIVFTSDKALWSRCPVIETANRFYAGSRLNDELIAEDLPLMFDTRDAPSVTKEAGPDGLPLVDAAADEELARGMGWFPGYAIDVETGQRLAVFFGENSLYAGQQLTDNPAAGALPENGNDLIFNPSSAVFTPAGRELQLLNFVSGGQHFFYVTNQAYDGGVFLEGRFEPRSRVGSNRKIRALETITWAGFPLLSPTSELLSYAEGIVPNKATIKLRVNSTFDYANDDSAKEDDYPTYQFTVNGAAASNELSDAGINRALDMINIVPNPYYGFSEYEDGPNQVDIKITNLPAKATVSIYSLDGKFIRTYNRDEEPTMLRGAEDRPFGERQISPALAWDLKNFKGIPVASGVYLIHVAAPGLGERTLKFFGIQREFDPSGL</sequence>
<dbReference type="Proteomes" id="UP000770785">
    <property type="component" value="Unassembled WGS sequence"/>
</dbReference>
<feature type="signal peptide" evidence="1">
    <location>
        <begin position="1"/>
        <end position="29"/>
    </location>
</feature>
<evidence type="ECO:0000313" key="3">
    <source>
        <dbReference type="Proteomes" id="UP000770785"/>
    </source>
</evidence>
<dbReference type="RefSeq" id="WP_245184377.1">
    <property type="nucleotide sequence ID" value="NZ_JAATJH010000001.1"/>
</dbReference>
<evidence type="ECO:0008006" key="4">
    <source>
        <dbReference type="Google" id="ProtNLM"/>
    </source>
</evidence>
<reference evidence="2 3" key="1">
    <citation type="submission" date="2020-03" db="EMBL/GenBank/DDBJ databases">
        <title>Genomic Encyclopedia of Type Strains, Phase IV (KMG-IV): sequencing the most valuable type-strain genomes for metagenomic binning, comparative biology and taxonomic classification.</title>
        <authorList>
            <person name="Goeker M."/>
        </authorList>
    </citation>
    <scope>NUCLEOTIDE SEQUENCE [LARGE SCALE GENOMIC DNA]</scope>
    <source>
        <strain evidence="2 3">DSM 105096</strain>
    </source>
</reference>
<comment type="caution">
    <text evidence="2">The sequence shown here is derived from an EMBL/GenBank/DDBJ whole genome shotgun (WGS) entry which is preliminary data.</text>
</comment>
<evidence type="ECO:0000256" key="1">
    <source>
        <dbReference type="SAM" id="SignalP"/>
    </source>
</evidence>
<organism evidence="2 3">
    <name type="scientific">Neolewinella antarctica</name>
    <dbReference type="NCBI Taxonomy" id="442734"/>
    <lineage>
        <taxon>Bacteria</taxon>
        <taxon>Pseudomonadati</taxon>
        <taxon>Bacteroidota</taxon>
        <taxon>Saprospiria</taxon>
        <taxon>Saprospirales</taxon>
        <taxon>Lewinellaceae</taxon>
        <taxon>Neolewinella</taxon>
    </lineage>
</organism>
<keyword evidence="3" id="KW-1185">Reference proteome</keyword>
<protein>
    <recommendedName>
        <fullName evidence="4">T9SS C-terminal target domain-containing protein</fullName>
    </recommendedName>
</protein>
<feature type="chain" id="PRO_5045696509" description="T9SS C-terminal target domain-containing protein" evidence="1">
    <location>
        <begin position="30"/>
        <end position="1366"/>
    </location>
</feature>
<gene>
    <name evidence="2" type="ORF">GGR27_000567</name>
</gene>
<dbReference type="EMBL" id="JAATJH010000001">
    <property type="protein sequence ID" value="NJC25086.1"/>
    <property type="molecule type" value="Genomic_DNA"/>
</dbReference>
<evidence type="ECO:0000313" key="2">
    <source>
        <dbReference type="EMBL" id="NJC25086.1"/>
    </source>
</evidence>
<accession>A0ABX0X7W4</accession>
<proteinExistence type="predicted"/>
<dbReference type="Gene3D" id="2.60.40.4070">
    <property type="match status" value="1"/>
</dbReference>
<name>A0ABX0X7W4_9BACT</name>
<keyword evidence="1" id="KW-0732">Signal</keyword>